<dbReference type="InterPro" id="IPR036291">
    <property type="entry name" value="NAD(P)-bd_dom_sf"/>
</dbReference>
<organism evidence="4 5">
    <name type="scientific">Zooshikella ganghwensis</name>
    <dbReference type="NCBI Taxonomy" id="202772"/>
    <lineage>
        <taxon>Bacteria</taxon>
        <taxon>Pseudomonadati</taxon>
        <taxon>Pseudomonadota</taxon>
        <taxon>Gammaproteobacteria</taxon>
        <taxon>Oceanospirillales</taxon>
        <taxon>Zooshikellaceae</taxon>
        <taxon>Zooshikella</taxon>
    </lineage>
</organism>
<dbReference type="AlphaFoldDB" id="A0A4P9VKG8"/>
<protein>
    <submittedName>
        <fullName evidence="4">Saccharopine dehydrogenase</fullName>
    </submittedName>
</protein>
<reference evidence="4 5" key="1">
    <citation type="submission" date="2017-04" db="EMBL/GenBank/DDBJ databases">
        <title>Draft genome sequence of Zooshikella ganghwensis VG4 isolated from Red Sea sediments.</title>
        <authorList>
            <person name="Rehman Z."/>
            <person name="Alam I."/>
            <person name="Kamau A."/>
            <person name="Bajic V."/>
            <person name="Leiknes T."/>
        </authorList>
    </citation>
    <scope>NUCLEOTIDE SEQUENCE [LARGE SCALE GENOMIC DNA]</scope>
    <source>
        <strain evidence="4 5">VG4</strain>
    </source>
</reference>
<evidence type="ECO:0000259" key="3">
    <source>
        <dbReference type="Pfam" id="PF16653"/>
    </source>
</evidence>
<dbReference type="GO" id="GO:0005737">
    <property type="term" value="C:cytoplasm"/>
    <property type="evidence" value="ECO:0007669"/>
    <property type="project" value="TreeGrafter"/>
</dbReference>
<dbReference type="RefSeq" id="WP_094786231.1">
    <property type="nucleotide sequence ID" value="NZ_NDXW01000001.1"/>
</dbReference>
<proteinExistence type="predicted"/>
<dbReference type="SUPFAM" id="SSF55347">
    <property type="entry name" value="Glyceraldehyde-3-phosphate dehydrogenase-like, C-terminal domain"/>
    <property type="match status" value="1"/>
</dbReference>
<dbReference type="InterPro" id="IPR032095">
    <property type="entry name" value="Sacchrp_dh-like_C"/>
</dbReference>
<dbReference type="InterPro" id="IPR051168">
    <property type="entry name" value="AASS"/>
</dbReference>
<dbReference type="InterPro" id="IPR005097">
    <property type="entry name" value="Sacchrp_dh_NADP-bd"/>
</dbReference>
<evidence type="ECO:0000313" key="5">
    <source>
        <dbReference type="Proteomes" id="UP000257039"/>
    </source>
</evidence>
<dbReference type="Proteomes" id="UP000257039">
    <property type="component" value="Unassembled WGS sequence"/>
</dbReference>
<comment type="caution">
    <text evidence="4">The sequence shown here is derived from an EMBL/GenBank/DDBJ whole genome shotgun (WGS) entry which is preliminary data.</text>
</comment>
<dbReference type="SUPFAM" id="SSF51735">
    <property type="entry name" value="NAD(P)-binding Rossmann-fold domains"/>
    <property type="match status" value="1"/>
</dbReference>
<evidence type="ECO:0000313" key="4">
    <source>
        <dbReference type="EMBL" id="RDH42777.1"/>
    </source>
</evidence>
<dbReference type="EMBL" id="NDXW01000001">
    <property type="protein sequence ID" value="RDH42777.1"/>
    <property type="molecule type" value="Genomic_DNA"/>
</dbReference>
<dbReference type="GO" id="GO:0019878">
    <property type="term" value="P:lysine biosynthetic process via aminoadipic acid"/>
    <property type="evidence" value="ECO:0007669"/>
    <property type="project" value="TreeGrafter"/>
</dbReference>
<sequence>MSTIHWLGTGLSSIPGLKSLIKNNHNVIVWNRSRQKAIKLLEDISGNYTVKTLVLSDLKRFVNDDDIVVSMLPSSMHVKVANLCLNCNAHFVSSSYLSKEMLALDEQAERLGLCFINEVGLDPGLDHIFGKLLISEFKQAGLESKENSYFFKSYCGGFPKNKNDFCYKFSWSPLGVLKALKATTKYLQDGVLQESKQPYKEIHSYSPVSKFTNEAFEAYGNRNSLDYIKDYDIPDDWQLQQFIRGTLRLSGWSKAWRDVFSIVENSINTGSDLALETLSEELKEKYTYSQDENDRVVLSVELKVVKQAKTIWHKSYFIDATGAINASAMSRLVSLPVSFAVESVLSGDISAGVSGAPDALAHDWINKLELAGEKVEYIDVLA</sequence>
<dbReference type="Pfam" id="PF03435">
    <property type="entry name" value="Sacchrp_dh_NADP"/>
    <property type="match status" value="1"/>
</dbReference>
<name>A0A4P9VKG8_9GAMM</name>
<dbReference type="PANTHER" id="PTHR11133">
    <property type="entry name" value="SACCHAROPINE DEHYDROGENASE"/>
    <property type="match status" value="1"/>
</dbReference>
<gene>
    <name evidence="4" type="ORF">B9G39_04540</name>
</gene>
<feature type="domain" description="Saccharopine dehydrogenase-like C-terminal" evidence="3">
    <location>
        <begin position="120"/>
        <end position="367"/>
    </location>
</feature>
<dbReference type="Gene3D" id="3.30.360.10">
    <property type="entry name" value="Dihydrodipicolinate Reductase, domain 2"/>
    <property type="match status" value="1"/>
</dbReference>
<dbReference type="GO" id="GO:0004753">
    <property type="term" value="F:saccharopine dehydrogenase activity"/>
    <property type="evidence" value="ECO:0007669"/>
    <property type="project" value="TreeGrafter"/>
</dbReference>
<dbReference type="Gene3D" id="3.40.50.720">
    <property type="entry name" value="NAD(P)-binding Rossmann-like Domain"/>
    <property type="match status" value="1"/>
</dbReference>
<evidence type="ECO:0000256" key="1">
    <source>
        <dbReference type="ARBA" id="ARBA00023002"/>
    </source>
</evidence>
<dbReference type="PANTHER" id="PTHR11133:SF22">
    <property type="entry name" value="ALPHA-AMINOADIPIC SEMIALDEHYDE SYNTHASE, MITOCHONDRIAL"/>
    <property type="match status" value="1"/>
</dbReference>
<evidence type="ECO:0000259" key="2">
    <source>
        <dbReference type="Pfam" id="PF03435"/>
    </source>
</evidence>
<keyword evidence="5" id="KW-1185">Reference proteome</keyword>
<feature type="domain" description="Saccharopine dehydrogenase NADP binding" evidence="2">
    <location>
        <begin position="4"/>
        <end position="113"/>
    </location>
</feature>
<accession>A0A4P9VKG8</accession>
<keyword evidence="1" id="KW-0560">Oxidoreductase</keyword>
<dbReference type="Pfam" id="PF16653">
    <property type="entry name" value="Sacchrp_dh_C"/>
    <property type="match status" value="1"/>
</dbReference>